<gene>
    <name evidence="1" type="ORF">H2199_006357</name>
</gene>
<evidence type="ECO:0000313" key="1">
    <source>
        <dbReference type="EMBL" id="KAJ9639324.1"/>
    </source>
</evidence>
<organism evidence="1 2">
    <name type="scientific">Coniosporium tulheliwenetii</name>
    <dbReference type="NCBI Taxonomy" id="3383036"/>
    <lineage>
        <taxon>Eukaryota</taxon>
        <taxon>Fungi</taxon>
        <taxon>Dikarya</taxon>
        <taxon>Ascomycota</taxon>
        <taxon>Pezizomycotina</taxon>
        <taxon>Dothideomycetes</taxon>
        <taxon>Dothideomycetes incertae sedis</taxon>
        <taxon>Coniosporium</taxon>
    </lineage>
</organism>
<evidence type="ECO:0000313" key="2">
    <source>
        <dbReference type="Proteomes" id="UP001172680"/>
    </source>
</evidence>
<dbReference type="Proteomes" id="UP001172680">
    <property type="component" value="Unassembled WGS sequence"/>
</dbReference>
<accession>A0ACC2YVW3</accession>
<name>A0ACC2YVW3_9PEZI</name>
<comment type="caution">
    <text evidence="1">The sequence shown here is derived from an EMBL/GenBank/DDBJ whole genome shotgun (WGS) entry which is preliminary data.</text>
</comment>
<proteinExistence type="predicted"/>
<protein>
    <submittedName>
        <fullName evidence="1">Uncharacterized protein</fullName>
    </submittedName>
</protein>
<dbReference type="EMBL" id="JAPDRP010000019">
    <property type="protein sequence ID" value="KAJ9639324.1"/>
    <property type="molecule type" value="Genomic_DNA"/>
</dbReference>
<reference evidence="1" key="1">
    <citation type="submission" date="2022-10" db="EMBL/GenBank/DDBJ databases">
        <title>Culturing micro-colonial fungi from biological soil crusts in the Mojave desert and describing Neophaeococcomyces mojavensis, and introducing the new genera and species Taxawa tesnikishii.</title>
        <authorList>
            <person name="Kurbessoian T."/>
            <person name="Stajich J.E."/>
        </authorList>
    </citation>
    <scope>NUCLEOTIDE SEQUENCE</scope>
    <source>
        <strain evidence="1">JES_115</strain>
    </source>
</reference>
<sequence>MLGDCPHDWLFERVSCVIHHGGAGTTAAGIAAGKPTIVVPFFGDQPFWGEMIAQAGAGPHPIPFRHLGAYNLAAAIKSALAPEVSKKHKRWDVGSAKSKDTWQAKRGSINFSKLQPMRTCEMNLDHGPWEPVSGGGLAIADLFYDVFKGIGEMGSGFTGSPGRPYTRPAPRSTEACGGTAESSTSYTQVPLPSVKDAVLGFGPIKGTGRMTKAIVRAPMAFTVALAQGSHNAPRLWRDTTVRPTDKITGLGSGLKAAGKGFVLGTYDGISGLVMQPVIGGREDGVLGAAKGFAKGIIGLPVKLLAGK</sequence>
<keyword evidence="2" id="KW-1185">Reference proteome</keyword>